<dbReference type="RefSeq" id="XP_020910343.1">
    <property type="nucleotide sequence ID" value="XM_021054684.2"/>
</dbReference>
<sequence>MTDRQRLYVCTWIFVMSWSVSLGKPLRDEYLLNSYDELSGSGSSLLTSKQLGSKTTKPVAFLSEEQYIHKKQSLKPFFEFLSYYKRKVYPDKLDKQLVEALENHIEEIEPQFRSGSFSQLWNALRVPLTDFFRPRSSSFLVEELDKCLHGNTTRFNRSKLSDSVENIRRDLIICKIAQILDGRRSRPSLKELWGLLRGPMTPLLIADLRTMVRELAQYASRFEMAGILYQLPGKMSDIRRDVVICKVDDVFNAVYDTNFKELERDL</sequence>
<keyword evidence="3" id="KW-1185">Reference proteome</keyword>
<organism evidence="2 3">
    <name type="scientific">Exaiptasia diaphana</name>
    <name type="common">Tropical sea anemone</name>
    <name type="synonym">Aiptasia pulchella</name>
    <dbReference type="NCBI Taxonomy" id="2652724"/>
    <lineage>
        <taxon>Eukaryota</taxon>
        <taxon>Metazoa</taxon>
        <taxon>Cnidaria</taxon>
        <taxon>Anthozoa</taxon>
        <taxon>Hexacorallia</taxon>
        <taxon>Actiniaria</taxon>
        <taxon>Aiptasiidae</taxon>
        <taxon>Exaiptasia</taxon>
    </lineage>
</organism>
<reference evidence="2" key="1">
    <citation type="submission" date="2022-11" db="UniProtKB">
        <authorList>
            <consortium name="EnsemblMetazoa"/>
        </authorList>
    </citation>
    <scope>IDENTIFICATION</scope>
</reference>
<evidence type="ECO:0000313" key="2">
    <source>
        <dbReference type="EnsemblMetazoa" id="XP_020910343.1"/>
    </source>
</evidence>
<dbReference type="KEGG" id="epa:110248176"/>
<dbReference type="GeneID" id="110248176"/>
<evidence type="ECO:0000256" key="1">
    <source>
        <dbReference type="SAM" id="SignalP"/>
    </source>
</evidence>
<feature type="chain" id="PRO_5037608265" evidence="1">
    <location>
        <begin position="24"/>
        <end position="266"/>
    </location>
</feature>
<keyword evidence="1" id="KW-0732">Signal</keyword>
<dbReference type="EnsemblMetazoa" id="XM_021054684.2">
    <property type="protein sequence ID" value="XP_020910343.1"/>
    <property type="gene ID" value="LOC110248176"/>
</dbReference>
<dbReference type="Proteomes" id="UP000887567">
    <property type="component" value="Unplaced"/>
</dbReference>
<protein>
    <submittedName>
        <fullName evidence="2">Uncharacterized protein</fullName>
    </submittedName>
</protein>
<dbReference type="AlphaFoldDB" id="A0A913XU64"/>
<dbReference type="OrthoDB" id="5951143at2759"/>
<name>A0A913XU64_EXADI</name>
<feature type="signal peptide" evidence="1">
    <location>
        <begin position="1"/>
        <end position="23"/>
    </location>
</feature>
<evidence type="ECO:0000313" key="3">
    <source>
        <dbReference type="Proteomes" id="UP000887567"/>
    </source>
</evidence>
<accession>A0A913XU64</accession>
<proteinExistence type="predicted"/>